<feature type="region of interest" description="Disordered" evidence="1">
    <location>
        <begin position="280"/>
        <end position="308"/>
    </location>
</feature>
<dbReference type="EMBL" id="JAACJK010000009">
    <property type="protein sequence ID" value="KAF5339176.1"/>
    <property type="molecule type" value="Genomic_DNA"/>
</dbReference>
<evidence type="ECO:0000256" key="1">
    <source>
        <dbReference type="SAM" id="MobiDB-lite"/>
    </source>
</evidence>
<accession>A0A8H5FJK8</accession>
<sequence>MIEVPEELISEILSHLRVDVERPTDLRGLQVGLTCKDLYEEFHPLIASVHISQLLEATEARRLTIQPLSSSQHCPSRPGEPARWLEGGDLGVMRYRLEALFYSPAYPRKREMPLLFDPGEAFPDGLQITYTYGPYLKLESEMWSLHSFLSKPQISSKLRLVRLGFDAGWWAAVSGRRRHSQPPWGRVHMKLLQLCAELSNVQLEIMEDPPFWTDKKDSTSPSTFSYTSHGRSSIFIHEHAKREPVAGREGVIESRQVEVARSGSTGGIFRKLTTVKCSQSEPSTSTPVASVLPSTPTRHKTSRKGQDMVGTDQVVNSRLSPKALASLKPAFPTIDGQLSSIHLNGRIFHLQPSWFHHIDSLLSKCSSSLAHLRLEGLGFTHLDWSAILSKWRFPNLASLSVENVEIPFPVLVSFLHSHPTITSANIMLFKHIRSSTHPSDSSARTDFTFLPNLQTLTSTPRFIHALVTSKVHFATRLKHLGISQKHKYPAPPDLGSFEDITSILSHIASYSSSQFKALEALSLTLPYTRIHLARWLSSFAIAQAPSPPTNPSSGTLVPKFLRCKLTSGSESLQATGLFASLRSINTLSLSFFQLGRGKKYSLDDDNLILYSITDFMAAFPALRIAHLEGPRVHAGPGTADVILDPMWERCGSLQTVSFELPYPGREPSVGVFERPERYLKKGMS</sequence>
<dbReference type="Proteomes" id="UP000541558">
    <property type="component" value="Unassembled WGS sequence"/>
</dbReference>
<dbReference type="AlphaFoldDB" id="A0A8H5FJK8"/>
<comment type="caution">
    <text evidence="2">The sequence shown here is derived from an EMBL/GenBank/DDBJ whole genome shotgun (WGS) entry which is preliminary data.</text>
</comment>
<name>A0A8H5FJK8_9AGAR</name>
<organism evidence="2 3">
    <name type="scientific">Ephemerocybe angulata</name>
    <dbReference type="NCBI Taxonomy" id="980116"/>
    <lineage>
        <taxon>Eukaryota</taxon>
        <taxon>Fungi</taxon>
        <taxon>Dikarya</taxon>
        <taxon>Basidiomycota</taxon>
        <taxon>Agaricomycotina</taxon>
        <taxon>Agaricomycetes</taxon>
        <taxon>Agaricomycetidae</taxon>
        <taxon>Agaricales</taxon>
        <taxon>Agaricineae</taxon>
        <taxon>Psathyrellaceae</taxon>
        <taxon>Ephemerocybe</taxon>
    </lineage>
</organism>
<feature type="compositionally biased region" description="Polar residues" evidence="1">
    <location>
        <begin position="280"/>
        <end position="296"/>
    </location>
</feature>
<evidence type="ECO:0000313" key="3">
    <source>
        <dbReference type="Proteomes" id="UP000541558"/>
    </source>
</evidence>
<dbReference type="OrthoDB" id="3073426at2759"/>
<protein>
    <submittedName>
        <fullName evidence="2">Uncharacterized protein</fullName>
    </submittedName>
</protein>
<reference evidence="2 3" key="1">
    <citation type="journal article" date="2020" name="ISME J.">
        <title>Uncovering the hidden diversity of litter-decomposition mechanisms in mushroom-forming fungi.</title>
        <authorList>
            <person name="Floudas D."/>
            <person name="Bentzer J."/>
            <person name="Ahren D."/>
            <person name="Johansson T."/>
            <person name="Persson P."/>
            <person name="Tunlid A."/>
        </authorList>
    </citation>
    <scope>NUCLEOTIDE SEQUENCE [LARGE SCALE GENOMIC DNA]</scope>
    <source>
        <strain evidence="2 3">CBS 175.51</strain>
    </source>
</reference>
<evidence type="ECO:0000313" key="2">
    <source>
        <dbReference type="EMBL" id="KAF5339176.1"/>
    </source>
</evidence>
<gene>
    <name evidence="2" type="ORF">D9611_011140</name>
</gene>
<keyword evidence="3" id="KW-1185">Reference proteome</keyword>
<proteinExistence type="predicted"/>